<keyword evidence="1" id="KW-0732">Signal</keyword>
<dbReference type="AlphaFoldDB" id="A0A2S9WWF2"/>
<dbReference type="Proteomes" id="UP000239532">
    <property type="component" value="Unassembled WGS sequence"/>
</dbReference>
<comment type="caution">
    <text evidence="2">The sequence shown here is derived from an EMBL/GenBank/DDBJ whole genome shotgun (WGS) entry which is preliminary data.</text>
</comment>
<dbReference type="PROSITE" id="PS51257">
    <property type="entry name" value="PROKAR_LIPOPROTEIN"/>
    <property type="match status" value="1"/>
</dbReference>
<evidence type="ECO:0000313" key="2">
    <source>
        <dbReference type="EMBL" id="PRP67809.1"/>
    </source>
</evidence>
<dbReference type="EMBL" id="MQUC01000003">
    <property type="protein sequence ID" value="PRP67809.1"/>
    <property type="molecule type" value="Genomic_DNA"/>
</dbReference>
<evidence type="ECO:0000313" key="3">
    <source>
        <dbReference type="Proteomes" id="UP000239532"/>
    </source>
</evidence>
<sequence>MKNIKYFLVAFIAIGSSVFYSCENDDADDLSLDFQAPSNLDLTFNISQDNSGLVIISPSGTNVGSFEVFYGDGTGESVILPLGDNAQRNYPEGSFTVRVVAKSLGGQTAEIVKDLSVSYRTPENLQVTVTESTTSNFGVIVTATADFASSFEVTFGEDPTLTPITFTEDESASYEYSAIGEYTITVTALSGGAATTQTTETITIDNPPEPILLPLDFEDDRRQYDIGTNNGSFSIVPNPVPGTNNNSSTVGQFDRNQTGGNNFALVAIVIDEAPSFDANTTFTLKVYSPRAGLPVWLKIERVGNNSLFQEVTNVTTTVANAWETLTFTNFSGNTTEDLRNVVIFFDPLGATSAAETIYIDELIQTN</sequence>
<reference evidence="2 3" key="1">
    <citation type="submission" date="2016-11" db="EMBL/GenBank/DDBJ databases">
        <title>Trade-off between light-utilization and light-protection in marine flavobacteria.</title>
        <authorList>
            <person name="Kumagai Y."/>
        </authorList>
    </citation>
    <scope>NUCLEOTIDE SEQUENCE [LARGE SCALE GENOMIC DNA]</scope>
    <source>
        <strain evidence="2 3">JCM 17109</strain>
    </source>
</reference>
<dbReference type="InterPro" id="IPR035986">
    <property type="entry name" value="PKD_dom_sf"/>
</dbReference>
<dbReference type="Gene3D" id="2.60.120.260">
    <property type="entry name" value="Galactose-binding domain-like"/>
    <property type="match status" value="1"/>
</dbReference>
<dbReference type="SUPFAM" id="SSF49299">
    <property type="entry name" value="PKD domain"/>
    <property type="match status" value="1"/>
</dbReference>
<proteinExistence type="predicted"/>
<protein>
    <recommendedName>
        <fullName evidence="4">PKD domain-containing protein</fullName>
    </recommendedName>
</protein>
<evidence type="ECO:0000256" key="1">
    <source>
        <dbReference type="SAM" id="SignalP"/>
    </source>
</evidence>
<organism evidence="2 3">
    <name type="scientific">Nonlabens agnitus</name>
    <dbReference type="NCBI Taxonomy" id="870484"/>
    <lineage>
        <taxon>Bacteria</taxon>
        <taxon>Pseudomonadati</taxon>
        <taxon>Bacteroidota</taxon>
        <taxon>Flavobacteriia</taxon>
        <taxon>Flavobacteriales</taxon>
        <taxon>Flavobacteriaceae</taxon>
        <taxon>Nonlabens</taxon>
    </lineage>
</organism>
<name>A0A2S9WWF2_9FLAO</name>
<evidence type="ECO:0008006" key="4">
    <source>
        <dbReference type="Google" id="ProtNLM"/>
    </source>
</evidence>
<accession>A0A2S9WWF2</accession>
<feature type="signal peptide" evidence="1">
    <location>
        <begin position="1"/>
        <end position="21"/>
    </location>
</feature>
<dbReference type="OrthoDB" id="5381604at2"/>
<gene>
    <name evidence="2" type="ORF">BST86_12245</name>
</gene>
<dbReference type="RefSeq" id="WP_105983509.1">
    <property type="nucleotide sequence ID" value="NZ_MQUC01000003.1"/>
</dbReference>
<feature type="chain" id="PRO_5015686901" description="PKD domain-containing protein" evidence="1">
    <location>
        <begin position="22"/>
        <end position="366"/>
    </location>
</feature>
<keyword evidence="3" id="KW-1185">Reference proteome</keyword>